<evidence type="ECO:0000313" key="3">
    <source>
        <dbReference type="Proteomes" id="UP001235939"/>
    </source>
</evidence>
<feature type="region of interest" description="Disordered" evidence="1">
    <location>
        <begin position="29"/>
        <end position="57"/>
    </location>
</feature>
<dbReference type="Proteomes" id="UP001235939">
    <property type="component" value="Chromosome 02"/>
</dbReference>
<evidence type="ECO:0000313" key="2">
    <source>
        <dbReference type="EMBL" id="UYV63700.1"/>
    </source>
</evidence>
<sequence>MVKGKEDNISLDRLKPAYLLKELYPEDDDRCQQPGIQQNLQSSKARTQKVHFEEPQRTRSDLEENIIINNVTVNLLTPETLRAKFKPIFPVKTGRFW</sequence>
<gene>
    <name evidence="2" type="ORF">LAZ67_2005357</name>
</gene>
<keyword evidence="3" id="KW-1185">Reference proteome</keyword>
<accession>A0ABY6K532</accession>
<proteinExistence type="predicted"/>
<organism evidence="2 3">
    <name type="scientific">Cordylochernes scorpioides</name>
    <dbReference type="NCBI Taxonomy" id="51811"/>
    <lineage>
        <taxon>Eukaryota</taxon>
        <taxon>Metazoa</taxon>
        <taxon>Ecdysozoa</taxon>
        <taxon>Arthropoda</taxon>
        <taxon>Chelicerata</taxon>
        <taxon>Arachnida</taxon>
        <taxon>Pseudoscorpiones</taxon>
        <taxon>Cheliferoidea</taxon>
        <taxon>Chernetidae</taxon>
        <taxon>Cordylochernes</taxon>
    </lineage>
</organism>
<feature type="compositionally biased region" description="Polar residues" evidence="1">
    <location>
        <begin position="34"/>
        <end position="45"/>
    </location>
</feature>
<evidence type="ECO:0000256" key="1">
    <source>
        <dbReference type="SAM" id="MobiDB-lite"/>
    </source>
</evidence>
<reference evidence="2 3" key="1">
    <citation type="submission" date="2022-01" db="EMBL/GenBank/DDBJ databases">
        <title>A chromosomal length assembly of Cordylochernes scorpioides.</title>
        <authorList>
            <person name="Zeh D."/>
            <person name="Zeh J."/>
        </authorList>
    </citation>
    <scope>NUCLEOTIDE SEQUENCE [LARGE SCALE GENOMIC DNA]</scope>
    <source>
        <strain evidence="2">IN4F17</strain>
        <tissue evidence="2">Whole Body</tissue>
    </source>
</reference>
<protein>
    <submittedName>
        <fullName evidence="2">Uncharacterized protein</fullName>
    </submittedName>
</protein>
<dbReference type="EMBL" id="CP092864">
    <property type="protein sequence ID" value="UYV63700.1"/>
    <property type="molecule type" value="Genomic_DNA"/>
</dbReference>
<name>A0ABY6K532_9ARAC</name>